<reference evidence="6" key="2">
    <citation type="submission" date="2020-09" db="EMBL/GenBank/DDBJ databases">
        <authorList>
            <person name="Sun Q."/>
            <person name="Zhou Y."/>
        </authorList>
    </citation>
    <scope>NUCLEOTIDE SEQUENCE</scope>
    <source>
        <strain evidence="6">CGMCC 4.7308</strain>
    </source>
</reference>
<keyword evidence="4" id="KW-0574">Periplasm</keyword>
<dbReference type="PANTHER" id="PTHR30222">
    <property type="entry name" value="SPERMIDINE/PUTRESCINE-BINDING PERIPLASMIC PROTEIN"/>
    <property type="match status" value="1"/>
</dbReference>
<dbReference type="AlphaFoldDB" id="A0A917WNH0"/>
<reference evidence="6" key="1">
    <citation type="journal article" date="2014" name="Int. J. Syst. Evol. Microbiol.">
        <title>Complete genome sequence of Corynebacterium casei LMG S-19264T (=DSM 44701T), isolated from a smear-ripened cheese.</title>
        <authorList>
            <consortium name="US DOE Joint Genome Institute (JGI-PGF)"/>
            <person name="Walter F."/>
            <person name="Albersmeier A."/>
            <person name="Kalinowski J."/>
            <person name="Ruckert C."/>
        </authorList>
    </citation>
    <scope>NUCLEOTIDE SEQUENCE</scope>
    <source>
        <strain evidence="6">CGMCC 4.7308</strain>
    </source>
</reference>
<protein>
    <submittedName>
        <fullName evidence="6">ABC transporter substrate-binding protein</fullName>
    </submittedName>
</protein>
<evidence type="ECO:0000313" key="6">
    <source>
        <dbReference type="EMBL" id="GGM16472.1"/>
    </source>
</evidence>
<dbReference type="Gene3D" id="3.40.190.10">
    <property type="entry name" value="Periplasmic binding protein-like II"/>
    <property type="match status" value="2"/>
</dbReference>
<sequence length="447" mass="47258">MPVPDRDQQEILAQLRRAGLSRRTLLRGAGMGGAAALLAACGVKGTGSGASSSSTGASSSSTGVSSSAAAPAGSSASGAATSGSSAGTSSSASASVPSVADRSDTDKTLNWSNWPEYIDVGENNASDHPTLDAFTKETGIKVTYTEDVNDNNQYFAKIQPQLSAGRPINADLFVVTDWMAGKLIQLGWVQPLDHALIPNLKNLQPALMDVPFDKGRKYSLTWQSGLTGIAQNPAALGGKKVESMDQLLTDSSLRGKVTLLTEMRDTVGLTLLDLGYNPEDFTDEQFTEAMAKLQAAVDAKQIRQFTGNDYAQGLVAGDIAACLAWTGDVVTLKADNPDLQYVLPEAGYTLWSDNLVVPILTPHKKNAETLINYYYQPAVAAQVAEAVNYITPVVGTKEVLAKQDPETAKNVLIFPDAATLSKAKGFMELDPDQEKRYNAAFAKLSGA</sequence>
<dbReference type="InterPro" id="IPR001188">
    <property type="entry name" value="Sperm_putr-bd"/>
</dbReference>
<dbReference type="SUPFAM" id="SSF53850">
    <property type="entry name" value="Periplasmic binding protein-like II"/>
    <property type="match status" value="1"/>
</dbReference>
<dbReference type="GO" id="GO:0015846">
    <property type="term" value="P:polyamine transport"/>
    <property type="evidence" value="ECO:0007669"/>
    <property type="project" value="InterPro"/>
</dbReference>
<feature type="compositionally biased region" description="Low complexity" evidence="5">
    <location>
        <begin position="49"/>
        <end position="100"/>
    </location>
</feature>
<evidence type="ECO:0000256" key="3">
    <source>
        <dbReference type="ARBA" id="ARBA00022729"/>
    </source>
</evidence>
<dbReference type="Pfam" id="PF13416">
    <property type="entry name" value="SBP_bac_8"/>
    <property type="match status" value="1"/>
</dbReference>
<name>A0A917WNH0_9ACTN</name>
<organism evidence="6 7">
    <name type="scientific">Nakamurella endophytica</name>
    <dbReference type="NCBI Taxonomy" id="1748367"/>
    <lineage>
        <taxon>Bacteria</taxon>
        <taxon>Bacillati</taxon>
        <taxon>Actinomycetota</taxon>
        <taxon>Actinomycetes</taxon>
        <taxon>Nakamurellales</taxon>
        <taxon>Nakamurellaceae</taxon>
        <taxon>Nakamurella</taxon>
    </lineage>
</organism>
<dbReference type="PANTHER" id="PTHR30222:SF17">
    <property type="entry name" value="SPERMIDINE_PUTRESCINE-BINDING PERIPLASMIC PROTEIN"/>
    <property type="match status" value="1"/>
</dbReference>
<keyword evidence="2" id="KW-0813">Transport</keyword>
<dbReference type="InterPro" id="IPR006059">
    <property type="entry name" value="SBP"/>
</dbReference>
<comment type="subcellular location">
    <subcellularLocation>
        <location evidence="1">Periplasm</location>
    </subcellularLocation>
</comment>
<comment type="caution">
    <text evidence="6">The sequence shown here is derived from an EMBL/GenBank/DDBJ whole genome shotgun (WGS) entry which is preliminary data.</text>
</comment>
<dbReference type="EMBL" id="BMNA01000016">
    <property type="protein sequence ID" value="GGM16472.1"/>
    <property type="molecule type" value="Genomic_DNA"/>
</dbReference>
<dbReference type="InterPro" id="IPR006311">
    <property type="entry name" value="TAT_signal"/>
</dbReference>
<keyword evidence="7" id="KW-1185">Reference proteome</keyword>
<dbReference type="GO" id="GO:0019808">
    <property type="term" value="F:polyamine binding"/>
    <property type="evidence" value="ECO:0007669"/>
    <property type="project" value="InterPro"/>
</dbReference>
<dbReference type="CDD" id="cd13590">
    <property type="entry name" value="PBP2_PotD_PotF_like"/>
    <property type="match status" value="1"/>
</dbReference>
<dbReference type="PRINTS" id="PR00909">
    <property type="entry name" value="SPERMDNBNDNG"/>
</dbReference>
<evidence type="ECO:0000256" key="4">
    <source>
        <dbReference type="ARBA" id="ARBA00022764"/>
    </source>
</evidence>
<keyword evidence="3" id="KW-0732">Signal</keyword>
<evidence type="ECO:0000313" key="7">
    <source>
        <dbReference type="Proteomes" id="UP000655208"/>
    </source>
</evidence>
<evidence type="ECO:0000256" key="5">
    <source>
        <dbReference type="SAM" id="MobiDB-lite"/>
    </source>
</evidence>
<evidence type="ECO:0000256" key="2">
    <source>
        <dbReference type="ARBA" id="ARBA00022448"/>
    </source>
</evidence>
<dbReference type="GO" id="GO:0042597">
    <property type="term" value="C:periplasmic space"/>
    <property type="evidence" value="ECO:0007669"/>
    <property type="project" value="UniProtKB-SubCell"/>
</dbReference>
<proteinExistence type="predicted"/>
<dbReference type="PROSITE" id="PS51318">
    <property type="entry name" value="TAT"/>
    <property type="match status" value="1"/>
</dbReference>
<evidence type="ECO:0000256" key="1">
    <source>
        <dbReference type="ARBA" id="ARBA00004418"/>
    </source>
</evidence>
<feature type="region of interest" description="Disordered" evidence="5">
    <location>
        <begin position="45"/>
        <end position="107"/>
    </location>
</feature>
<accession>A0A917WNH0</accession>
<dbReference type="Proteomes" id="UP000655208">
    <property type="component" value="Unassembled WGS sequence"/>
</dbReference>
<dbReference type="RefSeq" id="WP_229674691.1">
    <property type="nucleotide sequence ID" value="NZ_BMNA01000016.1"/>
</dbReference>
<gene>
    <name evidence="6" type="ORF">GCM10011594_40720</name>
</gene>